<reference evidence="1 2" key="1">
    <citation type="submission" date="2018-06" db="EMBL/GenBank/DDBJ databases">
        <title>Complete genome sequnece of Lactobacillus amylovorus PMRA3.</title>
        <authorList>
            <person name="Nam Y.-D."/>
            <person name="Chung W.-H."/>
            <person name="Park Y.S."/>
            <person name="Kang J."/>
        </authorList>
    </citation>
    <scope>NUCLEOTIDE SEQUENCE [LARGE SCALE GENOMIC DNA]</scope>
    <source>
        <strain evidence="1 2">PMRA3</strain>
    </source>
</reference>
<accession>A0A5B8ED29</accession>
<proteinExistence type="predicted"/>
<evidence type="ECO:0000313" key="1">
    <source>
        <dbReference type="EMBL" id="QDD70325.1"/>
    </source>
</evidence>
<name>A0A5B8ED29_LACAM</name>
<sequence>MLRFNQINYIAKVKIITITISLKLSEDPKKKAADISSTLKDNIEKSLAEYKAGNYQTTHSVNELFKELNKN</sequence>
<organism evidence="1 2">
    <name type="scientific">Lactobacillus amylovorus</name>
    <dbReference type="NCBI Taxonomy" id="1604"/>
    <lineage>
        <taxon>Bacteria</taxon>
        <taxon>Bacillati</taxon>
        <taxon>Bacillota</taxon>
        <taxon>Bacilli</taxon>
        <taxon>Lactobacillales</taxon>
        <taxon>Lactobacillaceae</taxon>
        <taxon>Lactobacillus</taxon>
    </lineage>
</organism>
<dbReference type="RefSeq" id="WP_056985090.1">
    <property type="nucleotide sequence ID" value="NZ_JAOTGW010000009.1"/>
</dbReference>
<protein>
    <submittedName>
        <fullName evidence="1">Damage-inducible protein J</fullName>
    </submittedName>
</protein>
<dbReference type="AlphaFoldDB" id="A0A5B8ED29"/>
<evidence type="ECO:0000313" key="2">
    <source>
        <dbReference type="Proteomes" id="UP000312326"/>
    </source>
</evidence>
<dbReference type="EMBL" id="CP029754">
    <property type="protein sequence ID" value="QDD70325.1"/>
    <property type="molecule type" value="Genomic_DNA"/>
</dbReference>
<dbReference type="Proteomes" id="UP000312326">
    <property type="component" value="Chromosome"/>
</dbReference>
<gene>
    <name evidence="1" type="ORF">DM298_05135</name>
</gene>